<dbReference type="STRING" id="56216.A0A1A6FYL1"/>
<dbReference type="GO" id="GO:0071218">
    <property type="term" value="P:cellular response to misfolded protein"/>
    <property type="evidence" value="ECO:0007669"/>
    <property type="project" value="TreeGrafter"/>
</dbReference>
<feature type="domain" description="J" evidence="7">
    <location>
        <begin position="46"/>
        <end position="146"/>
    </location>
</feature>
<protein>
    <recommendedName>
        <fullName evidence="7">J domain-containing protein</fullName>
    </recommendedName>
</protein>
<dbReference type="GO" id="GO:0005789">
    <property type="term" value="C:endoplasmic reticulum membrane"/>
    <property type="evidence" value="ECO:0007669"/>
    <property type="project" value="TreeGrafter"/>
</dbReference>
<feature type="transmembrane region" description="Helical" evidence="6">
    <location>
        <begin position="86"/>
        <end position="103"/>
    </location>
</feature>
<dbReference type="AlphaFoldDB" id="A0A1A6FYL1"/>
<dbReference type="SUPFAM" id="SSF46565">
    <property type="entry name" value="Chaperone J-domain"/>
    <property type="match status" value="1"/>
</dbReference>
<dbReference type="PRINTS" id="PR00625">
    <property type="entry name" value="JDOMAIN"/>
</dbReference>
<dbReference type="InterPro" id="IPR015399">
    <property type="entry name" value="DUF1977_DnaJ-like"/>
</dbReference>
<evidence type="ECO:0000259" key="7">
    <source>
        <dbReference type="PROSITE" id="PS50076"/>
    </source>
</evidence>
<evidence type="ECO:0000256" key="2">
    <source>
        <dbReference type="ARBA" id="ARBA00022692"/>
    </source>
</evidence>
<evidence type="ECO:0000256" key="6">
    <source>
        <dbReference type="SAM" id="Phobius"/>
    </source>
</evidence>
<dbReference type="InterPro" id="IPR001623">
    <property type="entry name" value="DnaJ_domain"/>
</dbReference>
<sequence>MLREAEAGRHQLRLIFSDPKPHPGHAPSRARGCPASLDLLIKKCRNYYEILGVSRNASDEELKKAYRKLALKFHPDKNCAPGATDAFKGSLVLLLLRLLLLLLLQWSPPATAKDVLMCGFLLVAAIGNAFAVLSNPDKRLRYDEYGDEQVTVTAPRARSYHYSRDFEADISPEELFNTPYSAFVQLLPVLVIVLISVITQLLAANPPYSLFYKSTLGYTISRETQNLQVPYFVDKNFDKAYRGASLRDLEKTIEKDYIDYIQTSCWKEKQQTHNPPQSLITCKVIVPRQPWRAGTVGTRTKESELTNLAGLYRDERLRQKADSMKLENCDKLSKLIGLRRGKLVSFTDELQAAQLGRSD</sequence>
<name>A0A1A6FYL1_NEOLE</name>
<evidence type="ECO:0000256" key="4">
    <source>
        <dbReference type="ARBA" id="ARBA00023136"/>
    </source>
</evidence>
<organism evidence="8 9">
    <name type="scientific">Neotoma lepida</name>
    <name type="common">Desert woodrat</name>
    <dbReference type="NCBI Taxonomy" id="56216"/>
    <lineage>
        <taxon>Eukaryota</taxon>
        <taxon>Metazoa</taxon>
        <taxon>Chordata</taxon>
        <taxon>Craniata</taxon>
        <taxon>Vertebrata</taxon>
        <taxon>Euteleostomi</taxon>
        <taxon>Mammalia</taxon>
        <taxon>Eutheria</taxon>
        <taxon>Euarchontoglires</taxon>
        <taxon>Glires</taxon>
        <taxon>Rodentia</taxon>
        <taxon>Myomorpha</taxon>
        <taxon>Muroidea</taxon>
        <taxon>Cricetidae</taxon>
        <taxon>Neotominae</taxon>
        <taxon>Neotoma</taxon>
    </lineage>
</organism>
<evidence type="ECO:0000313" key="8">
    <source>
        <dbReference type="EMBL" id="OBS58247.1"/>
    </source>
</evidence>
<keyword evidence="2 6" id="KW-0812">Transmembrane</keyword>
<feature type="transmembrane region" description="Helical" evidence="6">
    <location>
        <begin position="182"/>
        <end position="204"/>
    </location>
</feature>
<dbReference type="GO" id="GO:0030544">
    <property type="term" value="F:Hsp70 protein binding"/>
    <property type="evidence" value="ECO:0007669"/>
    <property type="project" value="TreeGrafter"/>
</dbReference>
<dbReference type="PROSITE" id="PS50076">
    <property type="entry name" value="DNAJ_2"/>
    <property type="match status" value="1"/>
</dbReference>
<dbReference type="InterPro" id="IPR036869">
    <property type="entry name" value="J_dom_sf"/>
</dbReference>
<dbReference type="Proteomes" id="UP000092124">
    <property type="component" value="Unassembled WGS sequence"/>
</dbReference>
<keyword evidence="3 6" id="KW-1133">Transmembrane helix</keyword>
<comment type="subcellular location">
    <subcellularLocation>
        <location evidence="1">Membrane</location>
        <topology evidence="1">Single-pass membrane protein</topology>
    </subcellularLocation>
</comment>
<accession>A0A1A6FYL1</accession>
<dbReference type="PANTHER" id="PTHR43908:SF2">
    <property type="entry name" value="DNAJ HOMOLOG SUBFAMILY C MEMBER 18"/>
    <property type="match status" value="1"/>
</dbReference>
<evidence type="ECO:0000256" key="5">
    <source>
        <dbReference type="ARBA" id="ARBA00023186"/>
    </source>
</evidence>
<dbReference type="Pfam" id="PF00226">
    <property type="entry name" value="DnaJ"/>
    <property type="match status" value="1"/>
</dbReference>
<evidence type="ECO:0000313" key="9">
    <source>
        <dbReference type="Proteomes" id="UP000092124"/>
    </source>
</evidence>
<dbReference type="CDD" id="cd06257">
    <property type="entry name" value="DnaJ"/>
    <property type="match status" value="1"/>
</dbReference>
<gene>
    <name evidence="8" type="ORF">A6R68_10632</name>
</gene>
<dbReference type="OrthoDB" id="552049at2759"/>
<keyword evidence="4 6" id="KW-0472">Membrane</keyword>
<evidence type="ECO:0000256" key="1">
    <source>
        <dbReference type="ARBA" id="ARBA00004167"/>
    </source>
</evidence>
<feature type="transmembrane region" description="Helical" evidence="6">
    <location>
        <begin position="115"/>
        <end position="133"/>
    </location>
</feature>
<proteinExistence type="predicted"/>
<dbReference type="Pfam" id="PF09320">
    <property type="entry name" value="DUF1977"/>
    <property type="match status" value="1"/>
</dbReference>
<dbReference type="InterPro" id="IPR051100">
    <property type="entry name" value="DnaJ_subfamily_B/C"/>
</dbReference>
<reference evidence="8 9" key="1">
    <citation type="submission" date="2016-06" db="EMBL/GenBank/DDBJ databases">
        <title>The Draft Genome Sequence and Annotation of the Desert Woodrat Neotoma lepida.</title>
        <authorList>
            <person name="Campbell M."/>
            <person name="Oakeson K.F."/>
            <person name="Yandell M."/>
            <person name="Halpert J.R."/>
            <person name="Dearing D."/>
        </authorList>
    </citation>
    <scope>NUCLEOTIDE SEQUENCE [LARGE SCALE GENOMIC DNA]</scope>
    <source>
        <strain evidence="8">417</strain>
        <tissue evidence="8">Liver</tissue>
    </source>
</reference>
<dbReference type="PANTHER" id="PTHR43908">
    <property type="entry name" value="AT29763P-RELATED"/>
    <property type="match status" value="1"/>
</dbReference>
<evidence type="ECO:0000256" key="3">
    <source>
        <dbReference type="ARBA" id="ARBA00022989"/>
    </source>
</evidence>
<keyword evidence="5" id="KW-0143">Chaperone</keyword>
<dbReference type="Gene3D" id="1.10.287.110">
    <property type="entry name" value="DnaJ domain"/>
    <property type="match status" value="1"/>
</dbReference>
<keyword evidence="9" id="KW-1185">Reference proteome</keyword>
<dbReference type="EMBL" id="LZPO01116959">
    <property type="protein sequence ID" value="OBS58247.1"/>
    <property type="molecule type" value="Genomic_DNA"/>
</dbReference>
<dbReference type="SMART" id="SM00271">
    <property type="entry name" value="DnaJ"/>
    <property type="match status" value="1"/>
</dbReference>
<feature type="non-terminal residue" evidence="8">
    <location>
        <position position="359"/>
    </location>
</feature>
<comment type="caution">
    <text evidence="8">The sequence shown here is derived from an EMBL/GenBank/DDBJ whole genome shotgun (WGS) entry which is preliminary data.</text>
</comment>